<dbReference type="EMBL" id="AKHW03001857">
    <property type="protein sequence ID" value="KYO40795.1"/>
    <property type="molecule type" value="Genomic_DNA"/>
</dbReference>
<comment type="caution">
    <text evidence="2">The sequence shown here is derived from an EMBL/GenBank/DDBJ whole genome shotgun (WGS) entry which is preliminary data.</text>
</comment>
<dbReference type="InterPro" id="IPR029520">
    <property type="entry name" value="RdCVF"/>
</dbReference>
<dbReference type="STRING" id="8496.A0A151NWJ5"/>
<dbReference type="CDD" id="cd03008">
    <property type="entry name" value="TryX_like_RdCVF"/>
    <property type="match status" value="1"/>
</dbReference>
<reference evidence="2 3" key="1">
    <citation type="journal article" date="2012" name="Genome Biol.">
        <title>Sequencing three crocodilian genomes to illuminate the evolution of archosaurs and amniotes.</title>
        <authorList>
            <person name="St John J.A."/>
            <person name="Braun E.L."/>
            <person name="Isberg S.R."/>
            <person name="Miles L.G."/>
            <person name="Chong A.Y."/>
            <person name="Gongora J."/>
            <person name="Dalzell P."/>
            <person name="Moran C."/>
            <person name="Bed'hom B."/>
            <person name="Abzhanov A."/>
            <person name="Burgess S.C."/>
            <person name="Cooksey A.M."/>
            <person name="Castoe T.A."/>
            <person name="Crawford N.G."/>
            <person name="Densmore L.D."/>
            <person name="Drew J.C."/>
            <person name="Edwards S.V."/>
            <person name="Faircloth B.C."/>
            <person name="Fujita M.K."/>
            <person name="Greenwold M.J."/>
            <person name="Hoffmann F.G."/>
            <person name="Howard J.M."/>
            <person name="Iguchi T."/>
            <person name="Janes D.E."/>
            <person name="Khan S.Y."/>
            <person name="Kohno S."/>
            <person name="de Koning A.J."/>
            <person name="Lance S.L."/>
            <person name="McCarthy F.M."/>
            <person name="McCormack J.E."/>
            <person name="Merchant M.E."/>
            <person name="Peterson D.G."/>
            <person name="Pollock D.D."/>
            <person name="Pourmand N."/>
            <person name="Raney B.J."/>
            <person name="Roessler K.A."/>
            <person name="Sanford J.R."/>
            <person name="Sawyer R.H."/>
            <person name="Schmidt C.J."/>
            <person name="Triplett E.W."/>
            <person name="Tuberville T.D."/>
            <person name="Venegas-Anaya M."/>
            <person name="Howard J.T."/>
            <person name="Jarvis E.D."/>
            <person name="Guillette L.J.Jr."/>
            <person name="Glenn T.C."/>
            <person name="Green R.E."/>
            <person name="Ray D.A."/>
        </authorList>
    </citation>
    <scope>NUCLEOTIDE SEQUENCE [LARGE SCALE GENOMIC DNA]</scope>
    <source>
        <strain evidence="2">KSC_2009_1</strain>
    </source>
</reference>
<sequence length="249" mass="29186">MPCTRPERSWVQRVVEAPGLAWDIYRSLGEYRNTTDKLLNSLAMASLFTGKILIVNNKDCDELDTEHELSRRLENKVMLLYFGSGECPRCQEFSPVLKDFFVRLTDEFYVERASQLVLVYVSQDETEEKQEKFLKTMPKRWLSLPFQDEFKRELESMFVVCDTPIVVVLKPNGEVISGNAVEEIEHLGPACFKNWEEAADLINRNFLLAEDFDDMSLRSITYPIRRLKYKLDKKMKKEERENEEEDAMS</sequence>
<dbReference type="InterPro" id="IPR012336">
    <property type="entry name" value="Thioredoxin-like_fold"/>
</dbReference>
<dbReference type="GO" id="GO:0045494">
    <property type="term" value="P:photoreceptor cell maintenance"/>
    <property type="evidence" value="ECO:0007669"/>
    <property type="project" value="InterPro"/>
</dbReference>
<evidence type="ECO:0000259" key="1">
    <source>
        <dbReference type="PROSITE" id="PS51352"/>
    </source>
</evidence>
<dbReference type="InterPro" id="IPR036249">
    <property type="entry name" value="Thioredoxin-like_sf"/>
</dbReference>
<dbReference type="AlphaFoldDB" id="A0A151NWJ5"/>
<dbReference type="Proteomes" id="UP000050525">
    <property type="component" value="Unassembled WGS sequence"/>
</dbReference>
<dbReference type="PANTHER" id="PTHR47109">
    <property type="entry name" value="NUCLEOREDOXIN-LIKE PROTEIN 1"/>
    <property type="match status" value="1"/>
</dbReference>
<dbReference type="InterPro" id="IPR013766">
    <property type="entry name" value="Thioredoxin_domain"/>
</dbReference>
<dbReference type="SUPFAM" id="SSF52833">
    <property type="entry name" value="Thioredoxin-like"/>
    <property type="match status" value="1"/>
</dbReference>
<feature type="domain" description="Thioredoxin" evidence="1">
    <location>
        <begin position="33"/>
        <end position="207"/>
    </location>
</feature>
<dbReference type="Pfam" id="PF13905">
    <property type="entry name" value="Thioredoxin_8"/>
    <property type="match status" value="1"/>
</dbReference>
<dbReference type="PANTHER" id="PTHR47109:SF1">
    <property type="entry name" value="NUCLEOREDOXIN-LIKE PROTEIN 1"/>
    <property type="match status" value="1"/>
</dbReference>
<dbReference type="Gene3D" id="3.40.30.10">
    <property type="entry name" value="Glutaredoxin"/>
    <property type="match status" value="1"/>
</dbReference>
<protein>
    <submittedName>
        <fullName evidence="2">Nucleoredoxin-like protein 1</fullName>
    </submittedName>
</protein>
<organism evidence="2 3">
    <name type="scientific">Alligator mississippiensis</name>
    <name type="common">American alligator</name>
    <dbReference type="NCBI Taxonomy" id="8496"/>
    <lineage>
        <taxon>Eukaryota</taxon>
        <taxon>Metazoa</taxon>
        <taxon>Chordata</taxon>
        <taxon>Craniata</taxon>
        <taxon>Vertebrata</taxon>
        <taxon>Euteleostomi</taxon>
        <taxon>Archelosauria</taxon>
        <taxon>Archosauria</taxon>
        <taxon>Crocodylia</taxon>
        <taxon>Alligatoridae</taxon>
        <taxon>Alligatorinae</taxon>
        <taxon>Alligator</taxon>
    </lineage>
</organism>
<keyword evidence="3" id="KW-1185">Reference proteome</keyword>
<dbReference type="PROSITE" id="PS51352">
    <property type="entry name" value="THIOREDOXIN_2"/>
    <property type="match status" value="1"/>
</dbReference>
<evidence type="ECO:0000313" key="2">
    <source>
        <dbReference type="EMBL" id="KYO40795.1"/>
    </source>
</evidence>
<evidence type="ECO:0000313" key="3">
    <source>
        <dbReference type="Proteomes" id="UP000050525"/>
    </source>
</evidence>
<proteinExistence type="predicted"/>
<gene>
    <name evidence="2" type="primary">NXNL1</name>
    <name evidence="2" type="ORF">Y1Q_0013365</name>
</gene>
<dbReference type="eggNOG" id="KOG2501">
    <property type="taxonomic scope" value="Eukaryota"/>
</dbReference>
<dbReference type="GO" id="GO:0005739">
    <property type="term" value="C:mitochondrion"/>
    <property type="evidence" value="ECO:0007669"/>
    <property type="project" value="TreeGrafter"/>
</dbReference>
<accession>A0A151NWJ5</accession>
<name>A0A151NWJ5_ALLMI</name>